<dbReference type="AlphaFoldDB" id="A0ABC8SQ11"/>
<evidence type="ECO:0000256" key="1">
    <source>
        <dbReference type="ARBA" id="ARBA00000900"/>
    </source>
</evidence>
<keyword evidence="3" id="KW-0479">Metal-binding</keyword>
<dbReference type="Gene3D" id="3.30.40.10">
    <property type="entry name" value="Zinc/RING finger domain, C3HC4 (zinc finger)"/>
    <property type="match status" value="1"/>
</dbReference>
<reference evidence="8 9" key="1">
    <citation type="submission" date="2024-02" db="EMBL/GenBank/DDBJ databases">
        <authorList>
            <person name="Vignale AGUSTIN F."/>
            <person name="Sosa J E."/>
            <person name="Modenutti C."/>
        </authorList>
    </citation>
    <scope>NUCLEOTIDE SEQUENCE [LARGE SCALE GENOMIC DNA]</scope>
</reference>
<evidence type="ECO:0000313" key="8">
    <source>
        <dbReference type="EMBL" id="CAK9159077.1"/>
    </source>
</evidence>
<dbReference type="InterPro" id="IPR001841">
    <property type="entry name" value="Znf_RING"/>
</dbReference>
<keyword evidence="5" id="KW-0862">Zinc</keyword>
<gene>
    <name evidence="8" type="ORF">ILEXP_LOCUS27755</name>
</gene>
<evidence type="ECO:0000259" key="7">
    <source>
        <dbReference type="PROSITE" id="PS50089"/>
    </source>
</evidence>
<evidence type="ECO:0000256" key="4">
    <source>
        <dbReference type="ARBA" id="ARBA00022771"/>
    </source>
</evidence>
<proteinExistence type="predicted"/>
<dbReference type="EMBL" id="CAUOFW020003292">
    <property type="protein sequence ID" value="CAK9159077.1"/>
    <property type="molecule type" value="Genomic_DNA"/>
</dbReference>
<protein>
    <recommendedName>
        <fullName evidence="2">RING-type E3 ubiquitin transferase</fullName>
        <ecNumber evidence="2">2.3.2.27</ecNumber>
    </recommendedName>
</protein>
<evidence type="ECO:0000256" key="5">
    <source>
        <dbReference type="ARBA" id="ARBA00022833"/>
    </source>
</evidence>
<dbReference type="GO" id="GO:0061630">
    <property type="term" value="F:ubiquitin protein ligase activity"/>
    <property type="evidence" value="ECO:0007669"/>
    <property type="project" value="UniProtKB-EC"/>
</dbReference>
<dbReference type="SUPFAM" id="SSF57850">
    <property type="entry name" value="RING/U-box"/>
    <property type="match status" value="1"/>
</dbReference>
<evidence type="ECO:0000313" key="9">
    <source>
        <dbReference type="Proteomes" id="UP001642360"/>
    </source>
</evidence>
<dbReference type="EC" id="2.3.2.27" evidence="2"/>
<organism evidence="8 9">
    <name type="scientific">Ilex paraguariensis</name>
    <name type="common">yerba mate</name>
    <dbReference type="NCBI Taxonomy" id="185542"/>
    <lineage>
        <taxon>Eukaryota</taxon>
        <taxon>Viridiplantae</taxon>
        <taxon>Streptophyta</taxon>
        <taxon>Embryophyta</taxon>
        <taxon>Tracheophyta</taxon>
        <taxon>Spermatophyta</taxon>
        <taxon>Magnoliopsida</taxon>
        <taxon>eudicotyledons</taxon>
        <taxon>Gunneridae</taxon>
        <taxon>Pentapetalae</taxon>
        <taxon>asterids</taxon>
        <taxon>campanulids</taxon>
        <taxon>Aquifoliales</taxon>
        <taxon>Aquifoliaceae</taxon>
        <taxon>Ilex</taxon>
    </lineage>
</organism>
<keyword evidence="4 6" id="KW-0863">Zinc-finger</keyword>
<dbReference type="Pfam" id="PF13639">
    <property type="entry name" value="zf-RING_2"/>
    <property type="match status" value="1"/>
</dbReference>
<feature type="domain" description="RING-type" evidence="7">
    <location>
        <begin position="252"/>
        <end position="292"/>
    </location>
</feature>
<dbReference type="GO" id="GO:0008270">
    <property type="term" value="F:zinc ion binding"/>
    <property type="evidence" value="ECO:0007669"/>
    <property type="project" value="UniProtKB-KW"/>
</dbReference>
<dbReference type="PANTHER" id="PTHR15710:SF77">
    <property type="entry name" value="RING-H2 FINGER PROTEIN ATL21B"/>
    <property type="match status" value="1"/>
</dbReference>
<dbReference type="Proteomes" id="UP001642360">
    <property type="component" value="Unassembled WGS sequence"/>
</dbReference>
<name>A0ABC8SQ11_9AQUA</name>
<sequence>MQTPTFLPPFDSHDNYFVQASSQQTPTWLPPLNSHDNHHIQVSARQIRLLQDDPRLPLSQFLIELNVIVDFYSQGKSVDHRFQGLCTWKTICIPCDSLSRQMICEIMHEVPFPLRRVHWEDRELDGNSSNTLLEDEDALIERVLNSLCSMRDKPYNSGRKVLPLQLEIKKNVTIPRYEFKAWTCWYDGQKSLNVDFERYYQRAISVPRSLMESDQSEIASGFRSIPATRSAIEALEMVRVDESDVCKELYLCPICQEEFLMGSKFVRMPCSMFHRECITRWLKGSHLCPLCRFVMPQG</sequence>
<dbReference type="PANTHER" id="PTHR15710">
    <property type="entry name" value="E3 UBIQUITIN-PROTEIN LIGASE PRAJA"/>
    <property type="match status" value="1"/>
</dbReference>
<comment type="catalytic activity">
    <reaction evidence="1">
        <text>S-ubiquitinyl-[E2 ubiquitin-conjugating enzyme]-L-cysteine + [acceptor protein]-L-lysine = [E2 ubiquitin-conjugating enzyme]-L-cysteine + N(6)-ubiquitinyl-[acceptor protein]-L-lysine.</text>
        <dbReference type="EC" id="2.3.2.27"/>
    </reaction>
</comment>
<keyword evidence="9" id="KW-1185">Reference proteome</keyword>
<evidence type="ECO:0000256" key="6">
    <source>
        <dbReference type="PROSITE-ProRule" id="PRU00175"/>
    </source>
</evidence>
<evidence type="ECO:0000256" key="2">
    <source>
        <dbReference type="ARBA" id="ARBA00012483"/>
    </source>
</evidence>
<comment type="caution">
    <text evidence="8">The sequence shown here is derived from an EMBL/GenBank/DDBJ whole genome shotgun (WGS) entry which is preliminary data.</text>
</comment>
<dbReference type="InterPro" id="IPR013083">
    <property type="entry name" value="Znf_RING/FYVE/PHD"/>
</dbReference>
<evidence type="ECO:0000256" key="3">
    <source>
        <dbReference type="ARBA" id="ARBA00022723"/>
    </source>
</evidence>
<accession>A0ABC8SQ11</accession>
<dbReference type="PROSITE" id="PS50089">
    <property type="entry name" value="ZF_RING_2"/>
    <property type="match status" value="1"/>
</dbReference>